<feature type="compositionally biased region" description="Polar residues" evidence="1">
    <location>
        <begin position="57"/>
        <end position="81"/>
    </location>
</feature>
<evidence type="ECO:0000313" key="3">
    <source>
        <dbReference type="Proteomes" id="UP001219518"/>
    </source>
</evidence>
<evidence type="ECO:0000256" key="1">
    <source>
        <dbReference type="SAM" id="MobiDB-lite"/>
    </source>
</evidence>
<name>A0AAE1HFS4_9NEOP</name>
<comment type="caution">
    <text evidence="2">The sequence shown here is derived from an EMBL/GenBank/DDBJ whole genome shotgun (WGS) entry which is preliminary data.</text>
</comment>
<accession>A0AAE1HFS4</accession>
<reference evidence="2" key="1">
    <citation type="submission" date="2021-07" db="EMBL/GenBank/DDBJ databases">
        <authorList>
            <person name="Catto M.A."/>
            <person name="Jacobson A."/>
            <person name="Kennedy G."/>
            <person name="Labadie P."/>
            <person name="Hunt B.G."/>
            <person name="Srinivasan R."/>
        </authorList>
    </citation>
    <scope>NUCLEOTIDE SEQUENCE</scope>
    <source>
        <strain evidence="2">PL_HMW_Pooled</strain>
        <tissue evidence="2">Head</tissue>
    </source>
</reference>
<sequence length="265" mass="29743">MSKSGKRASDGSGWWDDVYEAADLSTSSARSFPLTGGTIHSESTSQAVVPWNSQLQEGNSIQRNGPDQAGTSGLSTATSLWSKDSGGDHKSSDVLPGLNCRDLTGNLYPSHLKILTSKLSVNYGLQHVNFLGKWRAGRQLRSACHDGCKRCYSPKLSGQERSIVFNQFWSLGSHQEQWKFIFHAVKVSMPLRKIAPNIKRKKFCSRSYYFYIRDESRRVSKTMFKNTLCICDSWIESALSHYIPGMPPIPDMRGRWKTSRILPTV</sequence>
<proteinExistence type="predicted"/>
<dbReference type="AlphaFoldDB" id="A0AAE1HFS4"/>
<dbReference type="EMBL" id="JAHWGI010001007">
    <property type="protein sequence ID" value="KAK3920546.1"/>
    <property type="molecule type" value="Genomic_DNA"/>
</dbReference>
<feature type="region of interest" description="Disordered" evidence="1">
    <location>
        <begin position="57"/>
        <end position="92"/>
    </location>
</feature>
<dbReference type="Proteomes" id="UP001219518">
    <property type="component" value="Unassembled WGS sequence"/>
</dbReference>
<organism evidence="2 3">
    <name type="scientific">Frankliniella fusca</name>
    <dbReference type="NCBI Taxonomy" id="407009"/>
    <lineage>
        <taxon>Eukaryota</taxon>
        <taxon>Metazoa</taxon>
        <taxon>Ecdysozoa</taxon>
        <taxon>Arthropoda</taxon>
        <taxon>Hexapoda</taxon>
        <taxon>Insecta</taxon>
        <taxon>Pterygota</taxon>
        <taxon>Neoptera</taxon>
        <taxon>Paraneoptera</taxon>
        <taxon>Thysanoptera</taxon>
        <taxon>Terebrantia</taxon>
        <taxon>Thripoidea</taxon>
        <taxon>Thripidae</taxon>
        <taxon>Frankliniella</taxon>
    </lineage>
</organism>
<protein>
    <submittedName>
        <fullName evidence="2">UPF0311 protein</fullName>
    </submittedName>
</protein>
<reference evidence="2" key="2">
    <citation type="journal article" date="2023" name="BMC Genomics">
        <title>Pest status, molecular evolution, and epigenetic factors derived from the genome assembly of Frankliniella fusca, a thysanopteran phytovirus vector.</title>
        <authorList>
            <person name="Catto M.A."/>
            <person name="Labadie P.E."/>
            <person name="Jacobson A.L."/>
            <person name="Kennedy G.G."/>
            <person name="Srinivasan R."/>
            <person name="Hunt B.G."/>
        </authorList>
    </citation>
    <scope>NUCLEOTIDE SEQUENCE</scope>
    <source>
        <strain evidence="2">PL_HMW_Pooled</strain>
    </source>
</reference>
<keyword evidence="3" id="KW-1185">Reference proteome</keyword>
<gene>
    <name evidence="2" type="ORF">KUF71_009817</name>
</gene>
<evidence type="ECO:0000313" key="2">
    <source>
        <dbReference type="EMBL" id="KAK3920546.1"/>
    </source>
</evidence>